<accession>A0ABS0AN96</accession>
<gene>
    <name evidence="1" type="ORF">Y5W_00901</name>
</gene>
<dbReference type="EMBL" id="ARXX01000009">
    <property type="protein sequence ID" value="MBF5055607.1"/>
    <property type="molecule type" value="Genomic_DNA"/>
</dbReference>
<name>A0ABS0AN96_9GAMM</name>
<dbReference type="Pfam" id="PF05597">
    <property type="entry name" value="Phasin"/>
    <property type="match status" value="1"/>
</dbReference>
<comment type="caution">
    <text evidence="1">The sequence shown here is derived from an EMBL/GenBank/DDBJ whole genome shotgun (WGS) entry which is preliminary data.</text>
</comment>
<dbReference type="Proteomes" id="UP000662703">
    <property type="component" value="Unassembled WGS sequence"/>
</dbReference>
<protein>
    <submittedName>
        <fullName evidence="1">Uncharacterized protein</fullName>
    </submittedName>
</protein>
<dbReference type="PANTHER" id="PTHR38664">
    <property type="entry name" value="SLR0058 PROTEIN"/>
    <property type="match status" value="1"/>
</dbReference>
<evidence type="ECO:0000313" key="1">
    <source>
        <dbReference type="EMBL" id="MBF5055607.1"/>
    </source>
</evidence>
<sequence length="143" mass="15670">MGELKDLREEQDKLLSRVKDFGNKLYLAGLGAYSKAGDSSEELYDQYVQAGTEAYGDDAEGKSKVLLAGRGFAVRARALIDEAPRKRQELYEQCISTGKEARGEKAESSNEFVLAGLGAVTTAREQSRKLFDELVSAGEKQRA</sequence>
<dbReference type="InterPro" id="IPR008769">
    <property type="entry name" value="PhaF_PhaI"/>
</dbReference>
<evidence type="ECO:0000313" key="2">
    <source>
        <dbReference type="Proteomes" id="UP000662703"/>
    </source>
</evidence>
<keyword evidence="2" id="KW-1185">Reference proteome</keyword>
<reference evidence="1 2" key="1">
    <citation type="submission" date="2012-09" db="EMBL/GenBank/DDBJ databases">
        <title>Genome Sequence of alkane-degrading Bacterium Alcanivorax sp. 521-1.</title>
        <authorList>
            <person name="Lai Q."/>
            <person name="Shao Z."/>
        </authorList>
    </citation>
    <scope>NUCLEOTIDE SEQUENCE [LARGE SCALE GENOMIC DNA]</scope>
    <source>
        <strain evidence="1 2">521-1</strain>
    </source>
</reference>
<dbReference type="RefSeq" id="WP_194864322.1">
    <property type="nucleotide sequence ID" value="NZ_ARXX01000009.1"/>
</dbReference>
<organism evidence="1 2">
    <name type="scientific">Alloalcanivorax profundimaris</name>
    <dbReference type="NCBI Taxonomy" id="2735259"/>
    <lineage>
        <taxon>Bacteria</taxon>
        <taxon>Pseudomonadati</taxon>
        <taxon>Pseudomonadota</taxon>
        <taxon>Gammaproteobacteria</taxon>
        <taxon>Oceanospirillales</taxon>
        <taxon>Alcanivoracaceae</taxon>
        <taxon>Alloalcanivorax</taxon>
    </lineage>
</organism>
<proteinExistence type="predicted"/>
<dbReference type="PANTHER" id="PTHR38664:SF1">
    <property type="entry name" value="SLR0058 PROTEIN"/>
    <property type="match status" value="1"/>
</dbReference>